<reference evidence="1" key="1">
    <citation type="submission" date="2021-03" db="EMBL/GenBank/DDBJ databases">
        <title>Chromosome level genome of the anhydrobiotic midge Polypedilum vanderplanki.</title>
        <authorList>
            <person name="Yoshida Y."/>
            <person name="Kikawada T."/>
            <person name="Gusev O."/>
        </authorList>
    </citation>
    <scope>NUCLEOTIDE SEQUENCE</scope>
    <source>
        <strain evidence="1">NIAS01</strain>
        <tissue evidence="1">Whole body or cell culture</tissue>
    </source>
</reference>
<evidence type="ECO:0008006" key="3">
    <source>
        <dbReference type="Google" id="ProtNLM"/>
    </source>
</evidence>
<organism evidence="1 2">
    <name type="scientific">Polypedilum vanderplanki</name>
    <name type="common">Sleeping chironomid midge</name>
    <dbReference type="NCBI Taxonomy" id="319348"/>
    <lineage>
        <taxon>Eukaryota</taxon>
        <taxon>Metazoa</taxon>
        <taxon>Ecdysozoa</taxon>
        <taxon>Arthropoda</taxon>
        <taxon>Hexapoda</taxon>
        <taxon>Insecta</taxon>
        <taxon>Pterygota</taxon>
        <taxon>Neoptera</taxon>
        <taxon>Endopterygota</taxon>
        <taxon>Diptera</taxon>
        <taxon>Nematocera</taxon>
        <taxon>Chironomoidea</taxon>
        <taxon>Chironomidae</taxon>
        <taxon>Chironominae</taxon>
        <taxon>Polypedilum</taxon>
        <taxon>Polypedilum</taxon>
    </lineage>
</organism>
<dbReference type="Proteomes" id="UP001107558">
    <property type="component" value="Chromosome 4"/>
</dbReference>
<sequence>MSKLTDFTDDFLLLKYPNIARDEEIEIFDIDGFICLSFKTISDPIQLTTDSVDGQAQSLKSYDLFERRKTTGNIDTRMWNFKSASLKRVSKNYENFTTANLKDFLIHKKFFDKVTGIFLGNSKEKAVEKSASLGIENFLTGNLNEAKRLFNCAYKNSDINSETEKHYKDLLDITKLVIEADDDLNRKKFSNCVINMQNAYIDCNHPEMKMKIAEIRNEKAEKFFKMAENYASEGNEKVAMEFYKLTYKICTPDHPRKDDFKKKIVD</sequence>
<comment type="caution">
    <text evidence="1">The sequence shown here is derived from an EMBL/GenBank/DDBJ whole genome shotgun (WGS) entry which is preliminary data.</text>
</comment>
<keyword evidence="2" id="KW-1185">Reference proteome</keyword>
<evidence type="ECO:0000313" key="2">
    <source>
        <dbReference type="Proteomes" id="UP001107558"/>
    </source>
</evidence>
<proteinExistence type="predicted"/>
<dbReference type="AlphaFoldDB" id="A0A9J6BG42"/>
<dbReference type="EMBL" id="JADBJN010000004">
    <property type="protein sequence ID" value="KAG5668749.1"/>
    <property type="molecule type" value="Genomic_DNA"/>
</dbReference>
<accession>A0A9J6BG42</accession>
<evidence type="ECO:0000313" key="1">
    <source>
        <dbReference type="EMBL" id="KAG5668749.1"/>
    </source>
</evidence>
<name>A0A9J6BG42_POLVA</name>
<gene>
    <name evidence="1" type="ORF">PVAND_016676</name>
</gene>
<protein>
    <recommendedName>
        <fullName evidence="3">Tetratricopeptide repeat protein</fullName>
    </recommendedName>
</protein>